<dbReference type="AlphaFoldDB" id="A0A1L3ZL01"/>
<dbReference type="EMBL" id="CP018230">
    <property type="protein sequence ID" value="API56323.1"/>
    <property type="molecule type" value="Genomic_DNA"/>
</dbReference>
<proteinExistence type="predicted"/>
<protein>
    <recommendedName>
        <fullName evidence="3">Peptidase M4 family protein</fullName>
    </recommendedName>
</protein>
<geneLocation type="plasmid" evidence="1">
    <name>unnamed2</name>
</geneLocation>
<organism evidence="1 2">
    <name type="scientific">Rhizobium leguminosarum</name>
    <dbReference type="NCBI Taxonomy" id="384"/>
    <lineage>
        <taxon>Bacteria</taxon>
        <taxon>Pseudomonadati</taxon>
        <taxon>Pseudomonadota</taxon>
        <taxon>Alphaproteobacteria</taxon>
        <taxon>Hyphomicrobiales</taxon>
        <taxon>Rhizobiaceae</taxon>
        <taxon>Rhizobium/Agrobacterium group</taxon>
        <taxon>Rhizobium</taxon>
    </lineage>
</organism>
<dbReference type="SUPFAM" id="SSF55486">
    <property type="entry name" value="Metalloproteases ('zincins'), catalytic domain"/>
    <property type="match status" value="1"/>
</dbReference>
<name>A0A1L3ZL01_RHILE</name>
<evidence type="ECO:0000313" key="2">
    <source>
        <dbReference type="Proteomes" id="UP000183050"/>
    </source>
</evidence>
<keyword evidence="1" id="KW-0614">Plasmid</keyword>
<dbReference type="Proteomes" id="UP000183050">
    <property type="component" value="Plasmid unnamed2"/>
</dbReference>
<reference evidence="1 2" key="1">
    <citation type="submission" date="2016-11" db="EMBL/GenBank/DDBJ databases">
        <title>Rhizobium leguminosarum bv. viciae strain Vaf12 isolated from Vavilovia formosa root nodules from Russia, Dagestan.</title>
        <authorList>
            <person name="Kimeklis A."/>
        </authorList>
    </citation>
    <scope>NUCLEOTIDE SEQUENCE [LARGE SCALE GENOMIC DNA]</scope>
    <source>
        <strain evidence="1 2">Vaf-108</strain>
        <plasmid evidence="2">Plasmid unnamed2</plasmid>
    </source>
</reference>
<evidence type="ECO:0008006" key="3">
    <source>
        <dbReference type="Google" id="ProtNLM"/>
    </source>
</evidence>
<sequence>MELSPDISLGKSEPSLGTRFWIFPQPPFIFGYEQPDRVLLSILPDEIGDGPSDMSMYVADPLFDKEPYRFGGLPPYRGPQRRPVRSGPDRHFDSLDPRSRDYLGAHAFACIHFVLDVWRNYLARPMHWFFSDFYPRLEIVPLVRWKNAQAGFGFIELGYSEVGDEQSPYALNFDTIAHEIGHLITLSQTGLPNTLSREADFFPFSEAMSDSISLISFLHFDSAIDRLLRRTKGNLLLYNELNRFAETSPETQIRLATNFRRMSEVTSEVHDRSLPFLGAIFDAIVELYHRELIASGCADHRLLSVDLRDLTLDELDWFRQSTAAAFRDRPLFFKLALTKARDSVGRAIGGALHSLDPDTMRLRDAARAIISAADVSTAAQLEENFAWREIIGSR</sequence>
<gene>
    <name evidence="1" type="ORF">BMW22_32985</name>
</gene>
<accession>A0A1L3ZL01</accession>
<evidence type="ECO:0000313" key="1">
    <source>
        <dbReference type="EMBL" id="API56323.1"/>
    </source>
</evidence>
<dbReference type="RefSeq" id="WP_072641827.1">
    <property type="nucleotide sequence ID" value="NZ_CP018230.1"/>
</dbReference>